<evidence type="ECO:0000313" key="1">
    <source>
        <dbReference type="EMBL" id="AKV68174.1"/>
    </source>
</evidence>
<dbReference type="Gene3D" id="1.20.1220.20">
    <property type="entry name" value="Uncharcterised protein PF01724"/>
    <property type="match status" value="1"/>
</dbReference>
<organism evidence="1 2">
    <name type="scientific">Microcystis panniformis FACHB-1757</name>
    <dbReference type="NCBI Taxonomy" id="1638788"/>
    <lineage>
        <taxon>Bacteria</taxon>
        <taxon>Bacillati</taxon>
        <taxon>Cyanobacteriota</taxon>
        <taxon>Cyanophyceae</taxon>
        <taxon>Oscillatoriophycideae</taxon>
        <taxon>Chroococcales</taxon>
        <taxon>Microcystaceae</taxon>
        <taxon>Microcystis</taxon>
    </lineage>
</organism>
<dbReference type="Pfam" id="PF01724">
    <property type="entry name" value="DUF29"/>
    <property type="match status" value="1"/>
</dbReference>
<dbReference type="KEGG" id="mpk:VL20_3159"/>
<dbReference type="AlphaFoldDB" id="A0A0K1S213"/>
<gene>
    <name evidence="1" type="ORF">VL20_3159</name>
</gene>
<dbReference type="PANTHER" id="PTHR34235:SF3">
    <property type="entry name" value="SLR1203 PROTEIN"/>
    <property type="match status" value="1"/>
</dbReference>
<name>A0A0K1S213_9CHRO</name>
<accession>A0A0K1S213</accession>
<reference evidence="1 2" key="1">
    <citation type="journal article" date="2016" name="Stand. Genomic Sci.">
        <title>Complete genome sequence and genomic characterization of Microcystis panniformis FACHB 1757 by third-generation sequencing.</title>
        <authorList>
            <person name="Zhang J.Y."/>
            <person name="Guan R."/>
            <person name="Zhang H.J."/>
            <person name="Li H."/>
            <person name="Xiao P."/>
            <person name="Yu G.L."/>
            <person name="Du L."/>
            <person name="Cao D.M."/>
            <person name="Zhu B.C."/>
            <person name="Li R.H."/>
            <person name="Lu Z.H."/>
        </authorList>
    </citation>
    <scope>NUCLEOTIDE SEQUENCE [LARGE SCALE GENOMIC DNA]</scope>
    <source>
        <strain evidence="1 2">FACHB-1757</strain>
    </source>
</reference>
<evidence type="ECO:0008006" key="3">
    <source>
        <dbReference type="Google" id="ProtNLM"/>
    </source>
</evidence>
<dbReference type="PATRIC" id="fig|1638788.3.peg.3184"/>
<dbReference type="RefSeq" id="WP_052276737.1">
    <property type="nucleotide sequence ID" value="NZ_CP011339.1"/>
</dbReference>
<evidence type="ECO:0000313" key="2">
    <source>
        <dbReference type="Proteomes" id="UP000068167"/>
    </source>
</evidence>
<dbReference type="Proteomes" id="UP000068167">
    <property type="component" value="Chromosome"/>
</dbReference>
<dbReference type="InterPro" id="IPR002636">
    <property type="entry name" value="DUF29"/>
</dbReference>
<dbReference type="EMBL" id="CP011339">
    <property type="protein sequence ID" value="AKV68174.1"/>
    <property type="molecule type" value="Genomic_DNA"/>
</dbReference>
<keyword evidence="2" id="KW-1185">Reference proteome</keyword>
<dbReference type="PANTHER" id="PTHR34235">
    <property type="entry name" value="SLR1203 PROTEIN-RELATED"/>
    <property type="match status" value="1"/>
</dbReference>
<protein>
    <recommendedName>
        <fullName evidence="3">DUF29 domain-containing protein</fullName>
    </recommendedName>
</protein>
<proteinExistence type="predicted"/>
<sequence>MKTLNQNPWQVEGGETLPLLYEIDQHLWLEETIKILKENRLDELDIIHLIEELESLSKRDKNRVSSLLEQVIRHLLLLQYWTTEAEINGNHWRAEIIRFRTQLRKSLTANLQNYLAEELPIIYQDAFDYVQQKTGFFGDFPSECPYSLEQLLDKNWFNCED</sequence>